<organism evidence="1 2">
    <name type="scientific">Mesotoga infera</name>
    <dbReference type="NCBI Taxonomy" id="1236046"/>
    <lineage>
        <taxon>Bacteria</taxon>
        <taxon>Thermotogati</taxon>
        <taxon>Thermotogota</taxon>
        <taxon>Thermotogae</taxon>
        <taxon>Kosmotogales</taxon>
        <taxon>Kosmotogaceae</taxon>
        <taxon>Mesotoga</taxon>
    </lineage>
</organism>
<dbReference type="InterPro" id="IPR027396">
    <property type="entry name" value="DsrEFH-like"/>
</dbReference>
<gene>
    <name evidence="1" type="ORF">MESINF_2670</name>
</gene>
<accession>A0A7Z7LHL2</accession>
<dbReference type="KEGG" id="minf:MESINF_2670"/>
<keyword evidence="2" id="KW-1185">Reference proteome</keyword>
<protein>
    <recommendedName>
        <fullName evidence="3">Sulfur reduction protein DsrE</fullName>
    </recommendedName>
</protein>
<evidence type="ECO:0008006" key="3">
    <source>
        <dbReference type="Google" id="ProtNLM"/>
    </source>
</evidence>
<dbReference type="RefSeq" id="WP_169700425.1">
    <property type="nucleotide sequence ID" value="NZ_LS974202.1"/>
</dbReference>
<name>A0A7Z7LHL2_9BACT</name>
<proteinExistence type="predicted"/>
<sequence length="118" mass="13060">MKITIQTLVPPYTYEDLDTAIKLAEAALNRGHDVTIFLFADSILSTNSFVKPIRVDRNIPEKLKSLIAEKGLKVEICGICMDYRGVTKDMIIPGSNPSGLPELATLIYSSDRFVNLMA</sequence>
<dbReference type="InterPro" id="IPR003787">
    <property type="entry name" value="Sulphur_relay_DsrE/F-like"/>
</dbReference>
<dbReference type="PANTHER" id="PTHR34874">
    <property type="entry name" value="PROTEIN YCHN"/>
    <property type="match status" value="1"/>
</dbReference>
<evidence type="ECO:0000313" key="1">
    <source>
        <dbReference type="EMBL" id="SSC14110.1"/>
    </source>
</evidence>
<dbReference type="Pfam" id="PF02635">
    <property type="entry name" value="DsrE"/>
    <property type="match status" value="1"/>
</dbReference>
<dbReference type="Gene3D" id="3.40.1260.10">
    <property type="entry name" value="DsrEFH-like"/>
    <property type="match status" value="1"/>
</dbReference>
<dbReference type="AlphaFoldDB" id="A0A7Z7LHL2"/>
<dbReference type="PANTHER" id="PTHR34874:SF1">
    <property type="entry name" value="PROTEIN YCHN"/>
    <property type="match status" value="1"/>
</dbReference>
<reference evidence="1 2" key="1">
    <citation type="submission" date="2017-01" db="EMBL/GenBank/DDBJ databases">
        <authorList>
            <person name="Erauso G."/>
        </authorList>
    </citation>
    <scope>NUCLEOTIDE SEQUENCE [LARGE SCALE GENOMIC DNA]</scope>
    <source>
        <strain evidence="1">MESINF1</strain>
    </source>
</reference>
<dbReference type="GO" id="GO:0005829">
    <property type="term" value="C:cytosol"/>
    <property type="evidence" value="ECO:0007669"/>
    <property type="project" value="TreeGrafter"/>
</dbReference>
<dbReference type="EMBL" id="LS974202">
    <property type="protein sequence ID" value="SSC14110.1"/>
    <property type="molecule type" value="Genomic_DNA"/>
</dbReference>
<dbReference type="Proteomes" id="UP000250796">
    <property type="component" value="Chromosome MESINF"/>
</dbReference>
<dbReference type="SUPFAM" id="SSF75169">
    <property type="entry name" value="DsrEFH-like"/>
    <property type="match status" value="1"/>
</dbReference>
<evidence type="ECO:0000313" key="2">
    <source>
        <dbReference type="Proteomes" id="UP000250796"/>
    </source>
</evidence>